<dbReference type="AlphaFoldDB" id="A0A895Y5T5"/>
<feature type="transmembrane region" description="Helical" evidence="2">
    <location>
        <begin position="102"/>
        <end position="123"/>
    </location>
</feature>
<dbReference type="Proteomes" id="UP000662857">
    <property type="component" value="Chromosome"/>
</dbReference>
<keyword evidence="2" id="KW-0812">Transmembrane</keyword>
<accession>A0A895Y5T5</accession>
<reference evidence="3" key="1">
    <citation type="submission" date="2021-02" db="EMBL/GenBank/DDBJ databases">
        <title>Natrosporangium hydrolyticum gen. nov., sp. nov, a haloalkaliphilic actinobacterium from a soda solonchak soil.</title>
        <authorList>
            <person name="Sorokin D.Y."/>
            <person name="Khijniak T.V."/>
            <person name="Zakharycheva A.P."/>
            <person name="Boueva O.V."/>
            <person name="Ariskina E.V."/>
            <person name="Hahnke R.L."/>
            <person name="Bunk B."/>
            <person name="Sproer C."/>
            <person name="Schumann P."/>
            <person name="Evtushenko L.I."/>
            <person name="Kublanov I.V."/>
        </authorList>
    </citation>
    <scope>NUCLEOTIDE SEQUENCE</scope>
    <source>
        <strain evidence="3">DSM 106523</strain>
    </source>
</reference>
<keyword evidence="2" id="KW-0472">Membrane</keyword>
<organism evidence="3 4">
    <name type="scientific">Natronosporangium hydrolyticum</name>
    <dbReference type="NCBI Taxonomy" id="2811111"/>
    <lineage>
        <taxon>Bacteria</taxon>
        <taxon>Bacillati</taxon>
        <taxon>Actinomycetota</taxon>
        <taxon>Actinomycetes</taxon>
        <taxon>Micromonosporales</taxon>
        <taxon>Micromonosporaceae</taxon>
        <taxon>Natronosporangium</taxon>
    </lineage>
</organism>
<dbReference type="RefSeq" id="WP_239675138.1">
    <property type="nucleotide sequence ID" value="NZ_CP070499.1"/>
</dbReference>
<keyword evidence="2" id="KW-1133">Transmembrane helix</keyword>
<dbReference type="EMBL" id="CP070499">
    <property type="protein sequence ID" value="QSB13074.1"/>
    <property type="molecule type" value="Genomic_DNA"/>
</dbReference>
<proteinExistence type="predicted"/>
<feature type="transmembrane region" description="Helical" evidence="2">
    <location>
        <begin position="144"/>
        <end position="163"/>
    </location>
</feature>
<evidence type="ECO:0000313" key="3">
    <source>
        <dbReference type="EMBL" id="QSB13074.1"/>
    </source>
</evidence>
<sequence length="213" mass="21994">MNRRSGLRHPLLERMLHYAAQLRAWAGRTTRAGLAMRSLVGLTGALTVLFAAPPSRLGAALPLAAGLALVAAARPGGRWPLLLSLVSVGLVALQLSDGVGNPLLLVAPVAVLLYLHHSAAAVAAQLRPETVIPRAVFRQYAVRAGAVLAVATPVGLAVVALPAPATWSATAFLALGMVAAVGVTALLLRLVDRPAPDRPAPDHPTPDRPAPRP</sequence>
<protein>
    <submittedName>
        <fullName evidence="3">Uncharacterized protein</fullName>
    </submittedName>
</protein>
<feature type="region of interest" description="Disordered" evidence="1">
    <location>
        <begin position="194"/>
        <end position="213"/>
    </location>
</feature>
<keyword evidence="4" id="KW-1185">Reference proteome</keyword>
<dbReference type="KEGG" id="nhy:JQS43_15625"/>
<name>A0A895Y5T5_9ACTN</name>
<feature type="transmembrane region" description="Helical" evidence="2">
    <location>
        <begin position="32"/>
        <end position="51"/>
    </location>
</feature>
<feature type="transmembrane region" description="Helical" evidence="2">
    <location>
        <begin position="169"/>
        <end position="188"/>
    </location>
</feature>
<evidence type="ECO:0000256" key="2">
    <source>
        <dbReference type="SAM" id="Phobius"/>
    </source>
</evidence>
<evidence type="ECO:0000313" key="4">
    <source>
        <dbReference type="Proteomes" id="UP000662857"/>
    </source>
</evidence>
<evidence type="ECO:0000256" key="1">
    <source>
        <dbReference type="SAM" id="MobiDB-lite"/>
    </source>
</evidence>
<gene>
    <name evidence="3" type="ORF">JQS43_15625</name>
</gene>